<protein>
    <recommendedName>
        <fullName evidence="4">NlpC/P60 domain-containing protein</fullName>
    </recommendedName>
</protein>
<name>A0A928Y5Z8_UNCKA</name>
<dbReference type="AlphaFoldDB" id="A0A928Y5Z8"/>
<feature type="transmembrane region" description="Helical" evidence="1">
    <location>
        <begin position="83"/>
        <end position="106"/>
    </location>
</feature>
<gene>
    <name evidence="2" type="ORF">HS096_01155</name>
</gene>
<comment type="caution">
    <text evidence="2">The sequence shown here is derived from an EMBL/GenBank/DDBJ whole genome shotgun (WGS) entry which is preliminary data.</text>
</comment>
<sequence length="425" mass="45118">MNADKIIRAAVHCARLLFCMVFLGFFLTVFAQSVFAQSTQKYYAPALNVQIPGLDFTKYPILRSGNVIQIPFLAAYVDAAYRYLITVTVVVATIAFIYGAFLYLMGSALPQIQSGKKIMSDAVIGMLIILAAHTILNIVNPDLLKVKGLTVTEVSSIEFSDFYMGLSPNDTSGPTITAPSVTVSGTEAPAGAPAPVVTSGACPAELASTTGLIEFYKKVIPLIQGNTFQERLLFVSQIAADCKKNLGFCGKTAGTLWTLAGVGDQSCLFGAKTICLPHEKSKTSTAIKSLSYRIKASELRGLRCDSDKDCKAYIKADCVEGRGAAIARAKPVIIAAGGSGYPNSWADLLQPGDIIFIYTGNSSCTGEHASVFLGWSGNGLARVIQGDVRAGTKFATYCLKTTCGNYYPLTLIARPIVSGPSTSAP</sequence>
<dbReference type="Proteomes" id="UP000710385">
    <property type="component" value="Unassembled WGS sequence"/>
</dbReference>
<reference evidence="2" key="1">
    <citation type="submission" date="2020-05" db="EMBL/GenBank/DDBJ databases">
        <title>High-Quality Genomes of Partial-Nitritation/Anammox System by Hierarchical Clustering Based Hybrid Assembly.</title>
        <authorList>
            <person name="Liu L."/>
            <person name="Wang Y."/>
            <person name="Che Y."/>
            <person name="Chen Y."/>
            <person name="Xia Y."/>
            <person name="Luo R."/>
            <person name="Cheng S.H."/>
            <person name="Zheng C."/>
            <person name="Zhang T."/>
        </authorList>
    </citation>
    <scope>NUCLEOTIDE SEQUENCE</scope>
    <source>
        <strain evidence="2">H1_PAT1</strain>
    </source>
</reference>
<evidence type="ECO:0000313" key="2">
    <source>
        <dbReference type="EMBL" id="MBE7524992.1"/>
    </source>
</evidence>
<organism evidence="2 3">
    <name type="scientific">candidate division WWE3 bacterium</name>
    <dbReference type="NCBI Taxonomy" id="2053526"/>
    <lineage>
        <taxon>Bacteria</taxon>
        <taxon>Katanobacteria</taxon>
    </lineage>
</organism>
<feature type="transmembrane region" description="Helical" evidence="1">
    <location>
        <begin position="118"/>
        <end position="139"/>
    </location>
</feature>
<evidence type="ECO:0000256" key="1">
    <source>
        <dbReference type="SAM" id="Phobius"/>
    </source>
</evidence>
<evidence type="ECO:0008006" key="4">
    <source>
        <dbReference type="Google" id="ProtNLM"/>
    </source>
</evidence>
<evidence type="ECO:0000313" key="3">
    <source>
        <dbReference type="Proteomes" id="UP000710385"/>
    </source>
</evidence>
<dbReference type="EMBL" id="JABTTY010000001">
    <property type="protein sequence ID" value="MBE7524992.1"/>
    <property type="molecule type" value="Genomic_DNA"/>
</dbReference>
<keyword evidence="1" id="KW-0472">Membrane</keyword>
<keyword evidence="1" id="KW-1133">Transmembrane helix</keyword>
<proteinExistence type="predicted"/>
<accession>A0A928Y5Z8</accession>
<keyword evidence="1" id="KW-0812">Transmembrane</keyword>